<accession>A0A495IGN3</accession>
<dbReference type="Pfam" id="PF03009">
    <property type="entry name" value="GDPD"/>
    <property type="match status" value="1"/>
</dbReference>
<dbReference type="InterPro" id="IPR017946">
    <property type="entry name" value="PLC-like_Pdiesterase_TIM-brl"/>
</dbReference>
<evidence type="ECO:0000313" key="3">
    <source>
        <dbReference type="Proteomes" id="UP000280008"/>
    </source>
</evidence>
<evidence type="ECO:0000259" key="1">
    <source>
        <dbReference type="PROSITE" id="PS51704"/>
    </source>
</evidence>
<dbReference type="InterPro" id="IPR030395">
    <property type="entry name" value="GP_PDE_dom"/>
</dbReference>
<name>A0A495IGN3_9MICO</name>
<dbReference type="GO" id="GO:0008081">
    <property type="term" value="F:phosphoric diester hydrolase activity"/>
    <property type="evidence" value="ECO:0007669"/>
    <property type="project" value="InterPro"/>
</dbReference>
<comment type="caution">
    <text evidence="2">The sequence shown here is derived from an EMBL/GenBank/DDBJ whole genome shotgun (WGS) entry which is preliminary data.</text>
</comment>
<feature type="domain" description="GP-PDE" evidence="1">
    <location>
        <begin position="10"/>
        <end position="246"/>
    </location>
</feature>
<sequence>MSDWFSGPRPRVIAHRGLALGAPENTLLAFVQAMAIGVTHLETDVHATSDGVAVISHDPDLGRLTGDSTPLASRTRDELRRVRLGADQTVSTLADLLDALPDAFFNIDLKVDAVVEPAVAAIDAARACDRVLITSFDDRRRQRALDALPGVATSPGSRGVVAAALAGRLRAPMIARRVFDSVDALQIPEHHRGVRILTPELVRLAHNRGVEVHVWTVNDPADMRRLLDLGVDGLITDRADLALDVVAARA</sequence>
<dbReference type="OrthoDB" id="5241788at2"/>
<dbReference type="EMBL" id="RBKS01000001">
    <property type="protein sequence ID" value="RKR74246.1"/>
    <property type="molecule type" value="Genomic_DNA"/>
</dbReference>
<dbReference type="SUPFAM" id="SSF51695">
    <property type="entry name" value="PLC-like phosphodiesterases"/>
    <property type="match status" value="1"/>
</dbReference>
<dbReference type="GO" id="GO:0006629">
    <property type="term" value="P:lipid metabolic process"/>
    <property type="evidence" value="ECO:0007669"/>
    <property type="project" value="InterPro"/>
</dbReference>
<dbReference type="PROSITE" id="PS51704">
    <property type="entry name" value="GP_PDE"/>
    <property type="match status" value="1"/>
</dbReference>
<dbReference type="PANTHER" id="PTHR46211">
    <property type="entry name" value="GLYCEROPHOSPHORYL DIESTER PHOSPHODIESTERASE"/>
    <property type="match status" value="1"/>
</dbReference>
<dbReference type="PANTHER" id="PTHR46211:SF14">
    <property type="entry name" value="GLYCEROPHOSPHODIESTER PHOSPHODIESTERASE"/>
    <property type="match status" value="1"/>
</dbReference>
<dbReference type="Proteomes" id="UP000280008">
    <property type="component" value="Unassembled WGS sequence"/>
</dbReference>
<keyword evidence="3" id="KW-1185">Reference proteome</keyword>
<gene>
    <name evidence="2" type="ORF">C8E83_1355</name>
</gene>
<dbReference type="AlphaFoldDB" id="A0A495IGN3"/>
<evidence type="ECO:0000313" key="2">
    <source>
        <dbReference type="EMBL" id="RKR74246.1"/>
    </source>
</evidence>
<organism evidence="2 3">
    <name type="scientific">Frondihabitans australicus</name>
    <dbReference type="NCBI Taxonomy" id="386892"/>
    <lineage>
        <taxon>Bacteria</taxon>
        <taxon>Bacillati</taxon>
        <taxon>Actinomycetota</taxon>
        <taxon>Actinomycetes</taxon>
        <taxon>Micrococcales</taxon>
        <taxon>Microbacteriaceae</taxon>
        <taxon>Frondihabitans</taxon>
    </lineage>
</organism>
<proteinExistence type="predicted"/>
<dbReference type="RefSeq" id="WP_121369008.1">
    <property type="nucleotide sequence ID" value="NZ_RBKS01000001.1"/>
</dbReference>
<dbReference type="Gene3D" id="3.20.20.190">
    <property type="entry name" value="Phosphatidylinositol (PI) phosphodiesterase"/>
    <property type="match status" value="1"/>
</dbReference>
<reference evidence="2 3" key="1">
    <citation type="submission" date="2018-10" db="EMBL/GenBank/DDBJ databases">
        <title>Sequencing the genomes of 1000 actinobacteria strains.</title>
        <authorList>
            <person name="Klenk H.-P."/>
        </authorList>
    </citation>
    <scope>NUCLEOTIDE SEQUENCE [LARGE SCALE GENOMIC DNA]</scope>
    <source>
        <strain evidence="2 3">DSM 17894</strain>
    </source>
</reference>
<protein>
    <submittedName>
        <fullName evidence="2">Glycerophosphoryl diester phosphodiesterase</fullName>
    </submittedName>
</protein>